<comment type="caution">
    <text evidence="1">The sequence shown here is derived from an EMBL/GenBank/DDBJ whole genome shotgun (WGS) entry which is preliminary data.</text>
</comment>
<reference evidence="1 2" key="1">
    <citation type="submission" date="2020-04" db="EMBL/GenBank/DDBJ databases">
        <title>Perkinsus olseni comparative genomics.</title>
        <authorList>
            <person name="Bogema D.R."/>
        </authorList>
    </citation>
    <scope>NUCLEOTIDE SEQUENCE [LARGE SCALE GENOMIC DNA]</scope>
    <source>
        <strain evidence="1">00978-12</strain>
    </source>
</reference>
<sequence length="431" mass="48011">MSSSSTADELFAKVGVRVPYTLLPADKVDKTKWAVIACDQYTSEPDYWERVEQFVGDAPSTLRLMFPEILKSISDHMAKYTAEGILVRPEKPGMVLVSRTTKTGAKRTGLVTAVDLEMYDYSMSVVTPLVELPHIMVLIDDPEKTVLEPLFAKRDELKQVYDFDLMENGGHLSGWWVDGESSQSAEVAKALNVIAEPERFHKIYDAPADKKPLIFAVGDGNHSLATARAYWQEVKATLTDPEEIATHPARFALVEIENIHDDGLAFEAIHRLIFNVNGGSRKFITDMTQFFEKEGCGPVTVSETEEDFKKAVKGEGSGHSFGYMVDGVKGGVFVANPKKVLDVATVMDFVDPYIKENEANGTKIDYVHGLTAIERYCTAGTSNVGIVLPDMHKSDLFKTVVHDGALPRKTFSMGEADEKRFYYECRKIRKD</sequence>
<evidence type="ECO:0000313" key="1">
    <source>
        <dbReference type="EMBL" id="KAF4696468.1"/>
    </source>
</evidence>
<evidence type="ECO:0008006" key="3">
    <source>
        <dbReference type="Google" id="ProtNLM"/>
    </source>
</evidence>
<dbReference type="PANTHER" id="PTHR36454">
    <property type="entry name" value="LMO2823 PROTEIN"/>
    <property type="match status" value="1"/>
</dbReference>
<accession>A0A7J6PJZ7</accession>
<dbReference type="EMBL" id="JABANP010000010">
    <property type="protein sequence ID" value="KAF4696468.1"/>
    <property type="molecule type" value="Genomic_DNA"/>
</dbReference>
<name>A0A7J6PJZ7_PEROL</name>
<dbReference type="PANTHER" id="PTHR36454:SF1">
    <property type="entry name" value="DUF1015 DOMAIN-CONTAINING PROTEIN"/>
    <property type="match status" value="1"/>
</dbReference>
<dbReference type="InterPro" id="IPR008323">
    <property type="entry name" value="UCP033563"/>
</dbReference>
<dbReference type="AlphaFoldDB" id="A0A7J6PJZ7"/>
<gene>
    <name evidence="1" type="ORF">FOZ60_000158</name>
</gene>
<dbReference type="OrthoDB" id="5126881at2759"/>
<protein>
    <recommendedName>
        <fullName evidence="3">DUF1015 domain-containing protein</fullName>
    </recommendedName>
</protein>
<dbReference type="Proteomes" id="UP000541610">
    <property type="component" value="Unassembled WGS sequence"/>
</dbReference>
<evidence type="ECO:0000313" key="2">
    <source>
        <dbReference type="Proteomes" id="UP000541610"/>
    </source>
</evidence>
<organism evidence="1 2">
    <name type="scientific">Perkinsus olseni</name>
    <name type="common">Perkinsus atlanticus</name>
    <dbReference type="NCBI Taxonomy" id="32597"/>
    <lineage>
        <taxon>Eukaryota</taxon>
        <taxon>Sar</taxon>
        <taxon>Alveolata</taxon>
        <taxon>Perkinsozoa</taxon>
        <taxon>Perkinsea</taxon>
        <taxon>Perkinsida</taxon>
        <taxon>Perkinsidae</taxon>
        <taxon>Perkinsus</taxon>
    </lineage>
</organism>
<proteinExistence type="predicted"/>
<dbReference type="Pfam" id="PF06245">
    <property type="entry name" value="DUF1015"/>
    <property type="match status" value="2"/>
</dbReference>